<dbReference type="InterPro" id="IPR002401">
    <property type="entry name" value="Cyt_P450_E_grp-I"/>
</dbReference>
<dbReference type="SUPFAM" id="SSF48264">
    <property type="entry name" value="Cytochrome P450"/>
    <property type="match status" value="1"/>
</dbReference>
<evidence type="ECO:0000256" key="1">
    <source>
        <dbReference type="ARBA" id="ARBA00001971"/>
    </source>
</evidence>
<reference evidence="10" key="1">
    <citation type="journal article" date="2020" name="Stud. Mycol.">
        <title>101 Dothideomycetes genomes: a test case for predicting lifestyles and emergence of pathogens.</title>
        <authorList>
            <person name="Haridas S."/>
            <person name="Albert R."/>
            <person name="Binder M."/>
            <person name="Bloem J."/>
            <person name="Labutti K."/>
            <person name="Salamov A."/>
            <person name="Andreopoulos B."/>
            <person name="Baker S."/>
            <person name="Barry K."/>
            <person name="Bills G."/>
            <person name="Bluhm B."/>
            <person name="Cannon C."/>
            <person name="Castanera R."/>
            <person name="Culley D."/>
            <person name="Daum C."/>
            <person name="Ezra D."/>
            <person name="Gonzalez J."/>
            <person name="Henrissat B."/>
            <person name="Kuo A."/>
            <person name="Liang C."/>
            <person name="Lipzen A."/>
            <person name="Lutzoni F."/>
            <person name="Magnuson J."/>
            <person name="Mondo S."/>
            <person name="Nolan M."/>
            <person name="Ohm R."/>
            <person name="Pangilinan J."/>
            <person name="Park H.-J."/>
            <person name="Ramirez L."/>
            <person name="Alfaro M."/>
            <person name="Sun H."/>
            <person name="Tritt A."/>
            <person name="Yoshinaga Y."/>
            <person name="Zwiers L.-H."/>
            <person name="Turgeon B."/>
            <person name="Goodwin S."/>
            <person name="Spatafora J."/>
            <person name="Crous P."/>
            <person name="Grigoriev I."/>
        </authorList>
    </citation>
    <scope>NUCLEOTIDE SEQUENCE</scope>
    <source>
        <strain evidence="10">CBS 119687</strain>
    </source>
</reference>
<evidence type="ECO:0000256" key="2">
    <source>
        <dbReference type="ARBA" id="ARBA00010617"/>
    </source>
</evidence>
<keyword evidence="4 8" id="KW-0479">Metal-binding</keyword>
<keyword evidence="6 8" id="KW-0408">Iron</keyword>
<accession>A0A6A6AC68</accession>
<dbReference type="InterPro" id="IPR036396">
    <property type="entry name" value="Cyt_P450_sf"/>
</dbReference>
<dbReference type="GeneID" id="54412874"/>
<dbReference type="PANTHER" id="PTHR24305">
    <property type="entry name" value="CYTOCHROME P450"/>
    <property type="match status" value="1"/>
</dbReference>
<evidence type="ECO:0000256" key="3">
    <source>
        <dbReference type="ARBA" id="ARBA00022617"/>
    </source>
</evidence>
<dbReference type="InterPro" id="IPR017972">
    <property type="entry name" value="Cyt_P450_CS"/>
</dbReference>
<evidence type="ECO:0000256" key="4">
    <source>
        <dbReference type="ARBA" id="ARBA00022723"/>
    </source>
</evidence>
<dbReference type="PROSITE" id="PS00086">
    <property type="entry name" value="CYTOCHROME_P450"/>
    <property type="match status" value="1"/>
</dbReference>
<dbReference type="Gene3D" id="1.10.630.10">
    <property type="entry name" value="Cytochrome P450"/>
    <property type="match status" value="1"/>
</dbReference>
<gene>
    <name evidence="10" type="ORF">P153DRAFT_423699</name>
</gene>
<dbReference type="AlphaFoldDB" id="A0A6A6AC68"/>
<evidence type="ECO:0000256" key="5">
    <source>
        <dbReference type="ARBA" id="ARBA00023002"/>
    </source>
</evidence>
<dbReference type="GO" id="GO:0020037">
    <property type="term" value="F:heme binding"/>
    <property type="evidence" value="ECO:0007669"/>
    <property type="project" value="InterPro"/>
</dbReference>
<keyword evidence="7 9" id="KW-0503">Monooxygenase</keyword>
<protein>
    <submittedName>
        <fullName evidence="10">Cytochrome P450</fullName>
    </submittedName>
</protein>
<evidence type="ECO:0000256" key="8">
    <source>
        <dbReference type="PIRSR" id="PIRSR602401-1"/>
    </source>
</evidence>
<comment type="similarity">
    <text evidence="2 9">Belongs to the cytochrome P450 family.</text>
</comment>
<dbReference type="GO" id="GO:0016705">
    <property type="term" value="F:oxidoreductase activity, acting on paired donors, with incorporation or reduction of molecular oxygen"/>
    <property type="evidence" value="ECO:0007669"/>
    <property type="project" value="InterPro"/>
</dbReference>
<dbReference type="EMBL" id="ML977508">
    <property type="protein sequence ID" value="KAF2128498.1"/>
    <property type="molecule type" value="Genomic_DNA"/>
</dbReference>
<sequence length="424" mass="48276">MYSQLTVLAKRVLSYPNRILFPGPFWVKVSIVPAWWHTWNEDRHIWLLHLQDRYAYGHIFGPKGNVKKGEYYQVWPRTVDSLNTWTTTDISVHAHMRRVLNHAFSENALRGAEAFIQTNSYEDWIGPINMADQVTYLVFDILGDLCFGRCLDMKETNRTLRHKPDMVIGFMELLHPVCAAELVTRGLDRLLAIATLPAIENWGNFVENCRESRSERQNELDESGTGSELLVIAGSDTSSTVIAATFFYLRRTPHVQKLQSCKYLTVFIQEGLRMALPVSAEPSREVLKGGTVVSYSPKGSMVSTAFWAVQYNQDYHPEPLKFRPERWVTGAAGSTKESVALSESAFYAFSMGSRGCVGKNMAWLEMRIIGAKVIWKFEFEQDMFNKLGGGTVHGRHGRHQEGQYQTYEISVSSRKGPVYLNERA</sequence>
<evidence type="ECO:0000256" key="7">
    <source>
        <dbReference type="ARBA" id="ARBA00023033"/>
    </source>
</evidence>
<keyword evidence="5 9" id="KW-0560">Oxidoreductase</keyword>
<evidence type="ECO:0000256" key="6">
    <source>
        <dbReference type="ARBA" id="ARBA00023004"/>
    </source>
</evidence>
<proteinExistence type="inferred from homology"/>
<dbReference type="PANTHER" id="PTHR24305:SF237">
    <property type="entry name" value="CYTOCHROME P450 MONOOXYGENASE ATNE-RELATED"/>
    <property type="match status" value="1"/>
</dbReference>
<dbReference type="InterPro" id="IPR050121">
    <property type="entry name" value="Cytochrome_P450_monoxygenase"/>
</dbReference>
<feature type="binding site" description="axial binding residue" evidence="8">
    <location>
        <position position="356"/>
    </location>
    <ligand>
        <name>heme</name>
        <dbReference type="ChEBI" id="CHEBI:30413"/>
    </ligand>
    <ligandPart>
        <name>Fe</name>
        <dbReference type="ChEBI" id="CHEBI:18248"/>
    </ligandPart>
</feature>
<evidence type="ECO:0000313" key="10">
    <source>
        <dbReference type="EMBL" id="KAF2128498.1"/>
    </source>
</evidence>
<dbReference type="PRINTS" id="PR00463">
    <property type="entry name" value="EP450I"/>
</dbReference>
<dbReference type="InterPro" id="IPR001128">
    <property type="entry name" value="Cyt_P450"/>
</dbReference>
<keyword evidence="11" id="KW-1185">Reference proteome</keyword>
<organism evidence="10 11">
    <name type="scientific">Dothidotthia symphoricarpi CBS 119687</name>
    <dbReference type="NCBI Taxonomy" id="1392245"/>
    <lineage>
        <taxon>Eukaryota</taxon>
        <taxon>Fungi</taxon>
        <taxon>Dikarya</taxon>
        <taxon>Ascomycota</taxon>
        <taxon>Pezizomycotina</taxon>
        <taxon>Dothideomycetes</taxon>
        <taxon>Pleosporomycetidae</taxon>
        <taxon>Pleosporales</taxon>
        <taxon>Dothidotthiaceae</taxon>
        <taxon>Dothidotthia</taxon>
    </lineage>
</organism>
<evidence type="ECO:0000313" key="11">
    <source>
        <dbReference type="Proteomes" id="UP000799771"/>
    </source>
</evidence>
<keyword evidence="3 8" id="KW-0349">Heme</keyword>
<dbReference type="RefSeq" id="XP_033522887.1">
    <property type="nucleotide sequence ID" value="XM_033672442.1"/>
</dbReference>
<name>A0A6A6AC68_9PLEO</name>
<dbReference type="GO" id="GO:0004497">
    <property type="term" value="F:monooxygenase activity"/>
    <property type="evidence" value="ECO:0007669"/>
    <property type="project" value="UniProtKB-KW"/>
</dbReference>
<dbReference type="Proteomes" id="UP000799771">
    <property type="component" value="Unassembled WGS sequence"/>
</dbReference>
<dbReference type="GO" id="GO:0005506">
    <property type="term" value="F:iron ion binding"/>
    <property type="evidence" value="ECO:0007669"/>
    <property type="project" value="InterPro"/>
</dbReference>
<dbReference type="OrthoDB" id="1470350at2759"/>
<evidence type="ECO:0000256" key="9">
    <source>
        <dbReference type="RuleBase" id="RU000461"/>
    </source>
</evidence>
<comment type="cofactor">
    <cofactor evidence="1 8">
        <name>heme</name>
        <dbReference type="ChEBI" id="CHEBI:30413"/>
    </cofactor>
</comment>
<dbReference type="Pfam" id="PF00067">
    <property type="entry name" value="p450"/>
    <property type="match status" value="1"/>
</dbReference>